<evidence type="ECO:0000256" key="8">
    <source>
        <dbReference type="ARBA" id="ARBA00023136"/>
    </source>
</evidence>
<dbReference type="InterPro" id="IPR047817">
    <property type="entry name" value="ABC2_TM_bact-type"/>
</dbReference>
<reference evidence="11 12" key="1">
    <citation type="submission" date="2020-11" db="EMBL/GenBank/DDBJ databases">
        <title>Enhanced detection system for hospital associated transmission using whole genome sequencing surveillance.</title>
        <authorList>
            <person name="Harrison L.H."/>
            <person name="Van Tyne D."/>
            <person name="Marsh J.W."/>
            <person name="Griffith M.P."/>
            <person name="Snyder D.J."/>
            <person name="Cooper V.S."/>
            <person name="Mustapha M."/>
        </authorList>
    </citation>
    <scope>NUCLEOTIDE SEQUENCE [LARGE SCALE GENOMIC DNA]</scope>
    <source>
        <strain evidence="11 12">PSB00013</strain>
    </source>
</reference>
<dbReference type="Pfam" id="PF01061">
    <property type="entry name" value="ABC2_membrane"/>
    <property type="match status" value="1"/>
</dbReference>
<evidence type="ECO:0000256" key="4">
    <source>
        <dbReference type="ARBA" id="ARBA00022475"/>
    </source>
</evidence>
<keyword evidence="5 9" id="KW-0812">Transmembrane</keyword>
<feature type="transmembrane region" description="Helical" evidence="9">
    <location>
        <begin position="174"/>
        <end position="195"/>
    </location>
</feature>
<dbReference type="PROSITE" id="PS51012">
    <property type="entry name" value="ABC_TM2"/>
    <property type="match status" value="1"/>
</dbReference>
<dbReference type="InterPro" id="IPR013525">
    <property type="entry name" value="ABC2_TM"/>
</dbReference>
<evidence type="ECO:0000256" key="6">
    <source>
        <dbReference type="ARBA" id="ARBA00022989"/>
    </source>
</evidence>
<keyword evidence="4 9" id="KW-1003">Cell membrane</keyword>
<keyword evidence="8 9" id="KW-0472">Membrane</keyword>
<keyword evidence="3 9" id="KW-0813">Transport</keyword>
<evidence type="ECO:0000256" key="7">
    <source>
        <dbReference type="ARBA" id="ARBA00023047"/>
    </source>
</evidence>
<feature type="transmembrane region" description="Helical" evidence="9">
    <location>
        <begin position="229"/>
        <end position="248"/>
    </location>
</feature>
<keyword evidence="6 9" id="KW-1133">Transmembrane helix</keyword>
<evidence type="ECO:0000256" key="2">
    <source>
        <dbReference type="ARBA" id="ARBA00007783"/>
    </source>
</evidence>
<dbReference type="Proteomes" id="UP000638986">
    <property type="component" value="Unassembled WGS sequence"/>
</dbReference>
<name>A0ABS0MMQ5_PSELU</name>
<feature type="transmembrane region" description="Helical" evidence="9">
    <location>
        <begin position="106"/>
        <end position="134"/>
    </location>
</feature>
<keyword evidence="7" id="KW-0625">Polysaccharide transport</keyword>
<evidence type="ECO:0000256" key="1">
    <source>
        <dbReference type="ARBA" id="ARBA00004651"/>
    </source>
</evidence>
<evidence type="ECO:0000313" key="12">
    <source>
        <dbReference type="Proteomes" id="UP000638986"/>
    </source>
</evidence>
<dbReference type="EMBL" id="JADTXM010000003">
    <property type="protein sequence ID" value="MBH3438014.1"/>
    <property type="molecule type" value="Genomic_DNA"/>
</dbReference>
<evidence type="ECO:0000256" key="3">
    <source>
        <dbReference type="ARBA" id="ARBA00022448"/>
    </source>
</evidence>
<keyword evidence="7" id="KW-0762">Sugar transport</keyword>
<feature type="transmembrane region" description="Helical" evidence="9">
    <location>
        <begin position="64"/>
        <end position="85"/>
    </location>
</feature>
<comment type="similarity">
    <text evidence="2 9">Belongs to the ABC-2 integral membrane protein family.</text>
</comment>
<comment type="subcellular location">
    <subcellularLocation>
        <location evidence="9">Cell inner membrane</location>
        <topology evidence="9">Multi-pass membrane protein</topology>
    </subcellularLocation>
    <subcellularLocation>
        <location evidence="1">Cell membrane</location>
        <topology evidence="1">Multi-pass membrane protein</topology>
    </subcellularLocation>
</comment>
<feature type="transmembrane region" description="Helical" evidence="9">
    <location>
        <begin position="140"/>
        <end position="167"/>
    </location>
</feature>
<feature type="domain" description="ABC transmembrane type-2" evidence="10">
    <location>
        <begin position="23"/>
        <end position="251"/>
    </location>
</feature>
<evidence type="ECO:0000256" key="5">
    <source>
        <dbReference type="ARBA" id="ARBA00022692"/>
    </source>
</evidence>
<accession>A0ABS0MMQ5</accession>
<evidence type="ECO:0000256" key="9">
    <source>
        <dbReference type="RuleBase" id="RU361157"/>
    </source>
</evidence>
<evidence type="ECO:0000259" key="10">
    <source>
        <dbReference type="PROSITE" id="PS51012"/>
    </source>
</evidence>
<protein>
    <recommendedName>
        <fullName evidence="9">Transport permease protein</fullName>
    </recommendedName>
</protein>
<sequence length="259" mass="29618">MNLSLIFNFTRQDLIDRHSASVLGAAWTFILPLVNILIFTLVFSNIMGMRLDALGMQQLGQYSYSIYLVTGVLAWNCFSSTLTRITQVFHEKAHLIGKVKISLWSLPLYVLLSETILYVISMAFFVAFLIIIGFHFPKSILWWPIIFFCQQLLAYSLGLILSILSVFLRDIGQIVGVVMQLWFWLTPIVYVLSILPEQWRSLFVFNPFYHLVEAYRAALISGTSPNTESLLTLFAVGLALLGFSVFLGRKLERDIRDFL</sequence>
<dbReference type="RefSeq" id="WP_197871160.1">
    <property type="nucleotide sequence ID" value="NZ_JADTXM010000003.1"/>
</dbReference>
<feature type="transmembrane region" description="Helical" evidence="9">
    <location>
        <begin position="21"/>
        <end position="44"/>
    </location>
</feature>
<organism evidence="11 12">
    <name type="scientific">Pseudomonas luteola</name>
    <dbReference type="NCBI Taxonomy" id="47886"/>
    <lineage>
        <taxon>Bacteria</taxon>
        <taxon>Pseudomonadati</taxon>
        <taxon>Pseudomonadota</taxon>
        <taxon>Gammaproteobacteria</taxon>
        <taxon>Pseudomonadales</taxon>
        <taxon>Pseudomonadaceae</taxon>
        <taxon>Pseudomonas</taxon>
    </lineage>
</organism>
<proteinExistence type="inferred from homology"/>
<gene>
    <name evidence="11" type="ORF">I5Q09_04870</name>
</gene>
<comment type="caution">
    <text evidence="11">The sequence shown here is derived from an EMBL/GenBank/DDBJ whole genome shotgun (WGS) entry which is preliminary data.</text>
</comment>
<dbReference type="PANTHER" id="PTHR30413:SF10">
    <property type="entry name" value="CAPSULE POLYSACCHARIDE EXPORT INNER-MEMBRANE PROTEIN CTRC"/>
    <property type="match status" value="1"/>
</dbReference>
<evidence type="ECO:0000313" key="11">
    <source>
        <dbReference type="EMBL" id="MBH3438014.1"/>
    </source>
</evidence>
<dbReference type="PANTHER" id="PTHR30413">
    <property type="entry name" value="INNER MEMBRANE TRANSPORT PERMEASE"/>
    <property type="match status" value="1"/>
</dbReference>